<evidence type="ECO:0000256" key="1">
    <source>
        <dbReference type="SAM" id="Phobius"/>
    </source>
</evidence>
<name>A0A0B5FT23_9BACT</name>
<dbReference type="KEGG" id="gsb:GSUB_09695"/>
<dbReference type="STRING" id="483547.GSUB_09695"/>
<evidence type="ECO:0000313" key="2">
    <source>
        <dbReference type="EMBL" id="AJF06761.1"/>
    </source>
</evidence>
<dbReference type="RefSeq" id="WP_040200527.1">
    <property type="nucleotide sequence ID" value="NZ_CP010311.1"/>
</dbReference>
<dbReference type="Gene3D" id="1.10.10.10">
    <property type="entry name" value="Winged helix-like DNA-binding domain superfamily/Winged helix DNA-binding domain"/>
    <property type="match status" value="1"/>
</dbReference>
<reference evidence="2 3" key="1">
    <citation type="journal article" date="2015" name="Genome Announc.">
        <title>Genomes of Geoalkalibacter ferrihydriticus Z-0531T and Geoalkalibacter subterraneus Red1T, Two Haloalkaliphilic Metal-Reducing Deltaproteobacteria.</title>
        <authorList>
            <person name="Badalamenti J.P."/>
            <person name="Krajmalnik-Brown R."/>
            <person name="Torres C.I."/>
            <person name="Bond D.R."/>
        </authorList>
    </citation>
    <scope>NUCLEOTIDE SEQUENCE [LARGE SCALE GENOMIC DNA]</scope>
    <source>
        <strain evidence="2 3">Red1</strain>
    </source>
</reference>
<gene>
    <name evidence="2" type="ORF">GSUB_09695</name>
</gene>
<dbReference type="SUPFAM" id="SSF46785">
    <property type="entry name" value="Winged helix' DNA-binding domain"/>
    <property type="match status" value="1"/>
</dbReference>
<keyword evidence="1" id="KW-0472">Membrane</keyword>
<dbReference type="InterPro" id="IPR036388">
    <property type="entry name" value="WH-like_DNA-bd_sf"/>
</dbReference>
<protein>
    <submittedName>
        <fullName evidence="2">Uncharacterized protein</fullName>
    </submittedName>
</protein>
<dbReference type="EMBL" id="CP010311">
    <property type="protein sequence ID" value="AJF06761.1"/>
    <property type="molecule type" value="Genomic_DNA"/>
</dbReference>
<keyword evidence="1" id="KW-1133">Transmembrane helix</keyword>
<proteinExistence type="predicted"/>
<feature type="transmembrane region" description="Helical" evidence="1">
    <location>
        <begin position="13"/>
        <end position="31"/>
    </location>
</feature>
<evidence type="ECO:0000313" key="3">
    <source>
        <dbReference type="Proteomes" id="UP000035036"/>
    </source>
</evidence>
<accession>A0A0B5FT23</accession>
<dbReference type="InterPro" id="IPR036390">
    <property type="entry name" value="WH_DNA-bd_sf"/>
</dbReference>
<dbReference type="HOGENOM" id="CLU_1701742_0_0_7"/>
<dbReference type="AlphaFoldDB" id="A0A0B5FT23"/>
<dbReference type="Proteomes" id="UP000035036">
    <property type="component" value="Chromosome"/>
</dbReference>
<organism evidence="2 3">
    <name type="scientific">Geoalkalibacter subterraneus</name>
    <dbReference type="NCBI Taxonomy" id="483547"/>
    <lineage>
        <taxon>Bacteria</taxon>
        <taxon>Pseudomonadati</taxon>
        <taxon>Thermodesulfobacteriota</taxon>
        <taxon>Desulfuromonadia</taxon>
        <taxon>Desulfuromonadales</taxon>
        <taxon>Geoalkalibacteraceae</taxon>
        <taxon>Geoalkalibacter</taxon>
    </lineage>
</organism>
<sequence length="154" mass="17274">MADILQNSDDLPILVRLFLAAFVILGLLPHFKTRLSKILDYLSNLGRPDMPGMGEEVPVQERFSATSSPMTDIEYFVFTRLAQGGKKGMTPAAVAKSLHMDRQLIKKALRSLRRKGFIHFAPDWKMVQRVMLSKQGQALAMAEGLIPKLTHRPS</sequence>
<keyword evidence="1" id="KW-0812">Transmembrane</keyword>
<keyword evidence="3" id="KW-1185">Reference proteome</keyword>